<dbReference type="Pfam" id="PF05701">
    <property type="entry name" value="WEMBL"/>
    <property type="match status" value="1"/>
</dbReference>
<dbReference type="GO" id="GO:0005829">
    <property type="term" value="C:cytosol"/>
    <property type="evidence" value="ECO:0007669"/>
    <property type="project" value="TreeGrafter"/>
</dbReference>
<keyword evidence="3" id="KW-1185">Reference proteome</keyword>
<dbReference type="GeneID" id="120265804"/>
<dbReference type="AlphaFoldDB" id="A0AB40BS29"/>
<dbReference type="InterPro" id="IPR008545">
    <property type="entry name" value="Web"/>
</dbReference>
<reference evidence="4" key="1">
    <citation type="submission" date="2025-08" db="UniProtKB">
        <authorList>
            <consortium name="RefSeq"/>
        </authorList>
    </citation>
    <scope>IDENTIFICATION</scope>
</reference>
<name>A0AB40BS29_DIOCR</name>
<dbReference type="Proteomes" id="UP001515500">
    <property type="component" value="Chromosome 7"/>
</dbReference>
<accession>A0AB40BS29</accession>
<comment type="similarity">
    <text evidence="1">Belongs to the WEB family.</text>
</comment>
<dbReference type="RefSeq" id="XP_039129710.1">
    <property type="nucleotide sequence ID" value="XM_039273776.1"/>
</dbReference>
<dbReference type="PANTHER" id="PTHR32054:SF4">
    <property type="entry name" value="OS07G0677900 PROTEIN"/>
    <property type="match status" value="1"/>
</dbReference>
<evidence type="ECO:0000256" key="2">
    <source>
        <dbReference type="ARBA" id="ARBA00023054"/>
    </source>
</evidence>
<sequence length="88" mass="9734">MDAMEVGLGPSVESVAAKDLNWAAGRVEIDTSAPFESVKEAVDRFGGSALWKSQLKNLFSPEKHDQFDEADAMKVEEQAARKLRRILL</sequence>
<gene>
    <name evidence="4" type="primary">LOC120265804</name>
</gene>
<proteinExistence type="inferred from homology"/>
<evidence type="ECO:0000256" key="1">
    <source>
        <dbReference type="ARBA" id="ARBA00005485"/>
    </source>
</evidence>
<dbReference type="GO" id="GO:0009904">
    <property type="term" value="P:chloroplast accumulation movement"/>
    <property type="evidence" value="ECO:0007669"/>
    <property type="project" value="TreeGrafter"/>
</dbReference>
<protein>
    <submittedName>
        <fullName evidence="4">WEB family protein At2g38370-like</fullName>
    </submittedName>
</protein>
<evidence type="ECO:0000313" key="3">
    <source>
        <dbReference type="Proteomes" id="UP001515500"/>
    </source>
</evidence>
<keyword evidence="2" id="KW-0175">Coiled coil</keyword>
<evidence type="ECO:0000313" key="4">
    <source>
        <dbReference type="RefSeq" id="XP_039129710.1"/>
    </source>
</evidence>
<organism evidence="3 4">
    <name type="scientific">Dioscorea cayennensis subsp. rotundata</name>
    <name type="common">White Guinea yam</name>
    <name type="synonym">Dioscorea rotundata</name>
    <dbReference type="NCBI Taxonomy" id="55577"/>
    <lineage>
        <taxon>Eukaryota</taxon>
        <taxon>Viridiplantae</taxon>
        <taxon>Streptophyta</taxon>
        <taxon>Embryophyta</taxon>
        <taxon>Tracheophyta</taxon>
        <taxon>Spermatophyta</taxon>
        <taxon>Magnoliopsida</taxon>
        <taxon>Liliopsida</taxon>
        <taxon>Dioscoreales</taxon>
        <taxon>Dioscoreaceae</taxon>
        <taxon>Dioscorea</taxon>
    </lineage>
</organism>
<dbReference type="GO" id="GO:0009903">
    <property type="term" value="P:chloroplast avoidance movement"/>
    <property type="evidence" value="ECO:0007669"/>
    <property type="project" value="TreeGrafter"/>
</dbReference>
<dbReference type="PANTHER" id="PTHR32054">
    <property type="entry name" value="HEAVY CHAIN, PUTATIVE, EXPRESSED-RELATED-RELATED"/>
    <property type="match status" value="1"/>
</dbReference>